<accession>A0A564WR64</accession>
<organism evidence="1 2">
    <name type="scientific">Blautia wexlerae</name>
    <dbReference type="NCBI Taxonomy" id="418240"/>
    <lineage>
        <taxon>Bacteria</taxon>
        <taxon>Bacillati</taxon>
        <taxon>Bacillota</taxon>
        <taxon>Clostridia</taxon>
        <taxon>Lachnospirales</taxon>
        <taxon>Lachnospiraceae</taxon>
        <taxon>Blautia</taxon>
    </lineage>
</organism>
<evidence type="ECO:0000313" key="2">
    <source>
        <dbReference type="Proteomes" id="UP000366766"/>
    </source>
</evidence>
<gene>
    <name evidence="1" type="ORF">BWLFYP14_01518</name>
</gene>
<dbReference type="EMBL" id="CABHOF010000035">
    <property type="protein sequence ID" value="VUX64665.1"/>
    <property type="molecule type" value="Genomic_DNA"/>
</dbReference>
<evidence type="ECO:0000313" key="1">
    <source>
        <dbReference type="EMBL" id="VUX64665.1"/>
    </source>
</evidence>
<reference evidence="1 2" key="1">
    <citation type="submission" date="2019-07" db="EMBL/GenBank/DDBJ databases">
        <authorList>
            <person name="Chang H.-W."/>
            <person name="Raman A."/>
            <person name="Venkatesh S."/>
            <person name="Gehrig J."/>
        </authorList>
    </citation>
    <scope>NUCLEOTIDE SEQUENCE [LARGE SCALE GENOMIC DNA]</scope>
    <source>
        <strain evidence="1">Blautia_wexlerae_LFYP_14</strain>
    </source>
</reference>
<name>A0A564WR64_9FIRM</name>
<proteinExistence type="predicted"/>
<keyword evidence="2" id="KW-1185">Reference proteome</keyword>
<protein>
    <submittedName>
        <fullName evidence="1">Uncharacterized protein</fullName>
    </submittedName>
</protein>
<dbReference type="AlphaFoldDB" id="A0A564WR64"/>
<dbReference type="Proteomes" id="UP000366766">
    <property type="component" value="Unassembled WGS sequence"/>
</dbReference>
<sequence>MTFYTITDRVEEDMQWLNDTKEFPLDYSKC</sequence>